<dbReference type="PANTHER" id="PTHR33112:SF10">
    <property type="entry name" value="TOL"/>
    <property type="match status" value="1"/>
</dbReference>
<dbReference type="Gene3D" id="3.30.200.20">
    <property type="entry name" value="Phosphorylase Kinase, domain 1"/>
    <property type="match status" value="1"/>
</dbReference>
<accession>A0ABR3RDE6</accession>
<evidence type="ECO:0000259" key="2">
    <source>
        <dbReference type="PROSITE" id="PS50011"/>
    </source>
</evidence>
<evidence type="ECO:0000313" key="4">
    <source>
        <dbReference type="Proteomes" id="UP001521785"/>
    </source>
</evidence>
<evidence type="ECO:0000256" key="1">
    <source>
        <dbReference type="SAM" id="MobiDB-lite"/>
    </source>
</evidence>
<dbReference type="SUPFAM" id="SSF56112">
    <property type="entry name" value="Protein kinase-like (PK-like)"/>
    <property type="match status" value="1"/>
</dbReference>
<dbReference type="Gene3D" id="1.10.510.10">
    <property type="entry name" value="Transferase(Phosphotransferase) domain 1"/>
    <property type="match status" value="1"/>
</dbReference>
<dbReference type="InterPro" id="IPR011009">
    <property type="entry name" value="Kinase-like_dom_sf"/>
</dbReference>
<dbReference type="InterPro" id="IPR010730">
    <property type="entry name" value="HET"/>
</dbReference>
<dbReference type="PANTHER" id="PTHR33112">
    <property type="entry name" value="DOMAIN PROTEIN, PUTATIVE-RELATED"/>
    <property type="match status" value="1"/>
</dbReference>
<dbReference type="CDD" id="cd00180">
    <property type="entry name" value="PKc"/>
    <property type="match status" value="1"/>
</dbReference>
<dbReference type="Pfam" id="PF00069">
    <property type="entry name" value="Pkinase"/>
    <property type="match status" value="1"/>
</dbReference>
<dbReference type="Pfam" id="PF06985">
    <property type="entry name" value="HET"/>
    <property type="match status" value="1"/>
</dbReference>
<dbReference type="InterPro" id="IPR000719">
    <property type="entry name" value="Prot_kinase_dom"/>
</dbReference>
<keyword evidence="4" id="KW-1185">Reference proteome</keyword>
<evidence type="ECO:0000313" key="3">
    <source>
        <dbReference type="EMBL" id="KAL1602449.1"/>
    </source>
</evidence>
<reference evidence="3 4" key="1">
    <citation type="submission" date="2024-02" db="EMBL/GenBank/DDBJ databases">
        <title>De novo assembly and annotation of 12 fungi associated with fruit tree decline syndrome in Ontario, Canada.</title>
        <authorList>
            <person name="Sulman M."/>
            <person name="Ellouze W."/>
            <person name="Ilyukhin E."/>
        </authorList>
    </citation>
    <scope>NUCLEOTIDE SEQUENCE [LARGE SCALE GENOMIC DNA]</scope>
    <source>
        <strain evidence="3 4">M42-189</strain>
    </source>
</reference>
<dbReference type="EMBL" id="JAKJXO020000007">
    <property type="protein sequence ID" value="KAL1602449.1"/>
    <property type="molecule type" value="Genomic_DNA"/>
</dbReference>
<name>A0ABR3RDE6_9PLEO</name>
<gene>
    <name evidence="3" type="ORF">SLS60_005865</name>
</gene>
<comment type="caution">
    <text evidence="3">The sequence shown here is derived from an EMBL/GenBank/DDBJ whole genome shotgun (WGS) entry which is preliminary data.</text>
</comment>
<feature type="domain" description="Protein kinase" evidence="2">
    <location>
        <begin position="161"/>
        <end position="482"/>
    </location>
</feature>
<dbReference type="Proteomes" id="UP001521785">
    <property type="component" value="Unassembled WGS sequence"/>
</dbReference>
<feature type="region of interest" description="Disordered" evidence="1">
    <location>
        <begin position="517"/>
        <end position="538"/>
    </location>
</feature>
<dbReference type="PROSITE" id="PS50011">
    <property type="entry name" value="PROTEIN_KINASE_DOM"/>
    <property type="match status" value="1"/>
</dbReference>
<proteinExistence type="predicted"/>
<sequence>MRAMSIIAPSPDDEQLLNYILEGAKAIFATAVYIKLKPGTLREAMILFRLSRSRFRDSALPIKETSGEDLEKEADECFERLVKGLTDKEFKEKKEELSRKAITGVQHILRSIEGLVHNEEDRIWTDGRIIEFQENQKHFCAPIFQGTEVNHDLFNVTVPFIEKYVTRAEGSFGVVSKYRIHHDHIVSSNPPDGVPYEVVAVKELKPDNKKDAQEVSRHWAAEVRAMAMMNTLDHKGHIVRFVTAFRRGNRVLPEHYLITEWADGGNLEDLWKSMPKPQLTERTVQSIIRQLLGLAEAFNAAHNLKSGGVTTGASYRHGDLKPANILWFKPKPRDTHNVIGTLKICDWGEAKNKTFATVMRHSKTTADFGTRRYQPPEVDTGIHLSIHGESKRRSRLYDMWAMGCITLEIIVWLLYGYDGLEKFNASVRNELNDGAPFYQTRDIEGRRMAWVHNVVEHWMGHMANDAACRAGTTALGDLLEIVQRGLLKVKLPVAGGTFMEKIQPQPGAITQPQLRNLMRPPQATGPEKPGRPQHDTEGSNVITLNTSLDDLVVDSSPGSPVVNVISPDEDETDVQPKFLLPGPARYRADELRDGLLAITSDEDEYWCTESNTDLPTIPSSLYARGPTHSVLRRLQGQEVDYGKTSIETERWTFKSDNDFASRVFSKVQSNDDFPVPSVCKTEDLCHTCQILRDGIWSPVFTIKYIIKELEARAQGKSCALCGLLWKTCEVYLGKWRGLFSEVGFERFESTLTMNGDNKMPVLSICRTLEESRKTADFQVGFAELPAPESETSLEVVRQWLADCDDNHADCKPSKSTSSSAEGNIIKWPTRLLEVGEGQESTVYLRETAETTLQGKGEWIALSHRWGEKPHFCTTTNNRVKFKSGIPIQDLPDTFKHAVAVTRALGCRYLWIDSICIVQEGPDADFKEEAKYMEEVYSGARCVIAASRANGHKDGFLKSRNKRGYVGLQREQEDNAPFYICEMIDNFEEHILGGSLNKRGWVLQEHALARRTIFFDEHQTYWECGQGVRCETMTKLDNEAAKLLGDPNFPEILDSAKQAERIIRFEELYQQYSRLGLSKQYDRPTALAGLEQRLHRTMKVKGRFGMFDDLKAPGLLRRSLLWHRGKDIERLTRVEFLPTQTPAPSWSWMAWTGTKIDDYKYTPGGINYFQVPFQEFDWEDVQTPWTQQDLDEENALSVDARAYDCTSAQKEQYTFIGDLQKGSAPKRGMCVVLGVQVGSLKAVDKQHYLLLIDNNGKMDRSGVQRWERIGAGWVFGKFLENDVTRVKVY</sequence>
<dbReference type="SMART" id="SM00220">
    <property type="entry name" value="S_TKc"/>
    <property type="match status" value="1"/>
</dbReference>
<protein>
    <recommendedName>
        <fullName evidence="2">Protein kinase domain-containing protein</fullName>
    </recommendedName>
</protein>
<organism evidence="3 4">
    <name type="scientific">Paraconiothyrium brasiliense</name>
    <dbReference type="NCBI Taxonomy" id="300254"/>
    <lineage>
        <taxon>Eukaryota</taxon>
        <taxon>Fungi</taxon>
        <taxon>Dikarya</taxon>
        <taxon>Ascomycota</taxon>
        <taxon>Pezizomycotina</taxon>
        <taxon>Dothideomycetes</taxon>
        <taxon>Pleosporomycetidae</taxon>
        <taxon>Pleosporales</taxon>
        <taxon>Massarineae</taxon>
        <taxon>Didymosphaeriaceae</taxon>
        <taxon>Paraconiothyrium</taxon>
    </lineage>
</organism>
<feature type="compositionally biased region" description="Basic and acidic residues" evidence="1">
    <location>
        <begin position="528"/>
        <end position="537"/>
    </location>
</feature>